<dbReference type="Gene3D" id="1.10.1070.11">
    <property type="entry name" value="Phosphatidylinositol 3-/4-kinase, catalytic domain"/>
    <property type="match status" value="1"/>
</dbReference>
<evidence type="ECO:0000256" key="17">
    <source>
        <dbReference type="ARBA" id="ARBA00025079"/>
    </source>
</evidence>
<evidence type="ECO:0000256" key="1">
    <source>
        <dbReference type="ARBA" id="ARBA00004123"/>
    </source>
</evidence>
<evidence type="ECO:0000256" key="18">
    <source>
        <dbReference type="ARBA" id="ARBA00047899"/>
    </source>
</evidence>
<dbReference type="InterPro" id="IPR003152">
    <property type="entry name" value="FATC_dom"/>
</dbReference>
<dbReference type="GO" id="GO:0035556">
    <property type="term" value="P:intracellular signal transduction"/>
    <property type="evidence" value="ECO:0007669"/>
    <property type="project" value="UniProtKB-ARBA"/>
</dbReference>
<evidence type="ECO:0000256" key="10">
    <source>
        <dbReference type="ARBA" id="ARBA00022741"/>
    </source>
</evidence>
<comment type="subcellular location">
    <subcellularLocation>
        <location evidence="2 20">Chromosome</location>
        <location evidence="2 20">Telomere</location>
    </subcellularLocation>
    <subcellularLocation>
        <location evidence="1 20">Nucleus</location>
    </subcellularLocation>
</comment>
<dbReference type="GO" id="GO:0006325">
    <property type="term" value="P:chromatin organization"/>
    <property type="evidence" value="ECO:0007669"/>
    <property type="project" value="UniProtKB-KW"/>
</dbReference>
<evidence type="ECO:0000256" key="19">
    <source>
        <dbReference type="ARBA" id="ARBA00048679"/>
    </source>
</evidence>
<dbReference type="InterPro" id="IPR000403">
    <property type="entry name" value="PI3/4_kinase_cat_dom"/>
</dbReference>
<evidence type="ECO:0000256" key="20">
    <source>
        <dbReference type="RuleBase" id="RU365027"/>
    </source>
</evidence>
<dbReference type="PROSITE" id="PS00916">
    <property type="entry name" value="PI3_4_KINASE_2"/>
    <property type="match status" value="1"/>
</dbReference>
<feature type="region of interest" description="Disordered" evidence="21">
    <location>
        <begin position="79"/>
        <end position="98"/>
    </location>
</feature>
<evidence type="ECO:0000259" key="22">
    <source>
        <dbReference type="PROSITE" id="PS50290"/>
    </source>
</evidence>
<evidence type="ECO:0000256" key="15">
    <source>
        <dbReference type="ARBA" id="ARBA00022895"/>
    </source>
</evidence>
<dbReference type="InterPro" id="IPR036940">
    <property type="entry name" value="PI3/4_kinase_cat_sf"/>
</dbReference>
<dbReference type="SMART" id="SM01343">
    <property type="entry name" value="FATC"/>
    <property type="match status" value="1"/>
</dbReference>
<dbReference type="InterPro" id="IPR011009">
    <property type="entry name" value="Kinase-like_dom_sf"/>
</dbReference>
<comment type="function">
    <text evidence="17 20">Serine/threonine protein kinase which activates checkpoint signaling upon genotoxic stresses such as ionizing radiation (IR), ultraviolet light (UV), or DNA replication stalling, thereby acting as a DNA damage sensor. Recognizes the substrate consensus sequence [ST]-Q. Phosphorylates histone H2A to form H2AS128ph (gamma-H2A) at sites of DNA damage, involved in the regulation of DNA damage response mechanism. Required for the control of telomere length and genome stability.</text>
</comment>
<protein>
    <recommendedName>
        <fullName evidence="6 20">Serine/threonine-protein kinase Tel1</fullName>
        <ecNumber evidence="5 20">2.7.11.1</ecNumber>
    </recommendedName>
</protein>
<dbReference type="GO" id="GO:0006281">
    <property type="term" value="P:DNA repair"/>
    <property type="evidence" value="ECO:0007669"/>
    <property type="project" value="InterPro"/>
</dbReference>
<dbReference type="SUPFAM" id="SSF56112">
    <property type="entry name" value="Protein kinase-like (PK-like)"/>
    <property type="match status" value="1"/>
</dbReference>
<evidence type="ECO:0000256" key="14">
    <source>
        <dbReference type="ARBA" id="ARBA00022853"/>
    </source>
</evidence>
<dbReference type="InterPro" id="IPR016024">
    <property type="entry name" value="ARM-type_fold"/>
</dbReference>
<dbReference type="FunFam" id="1.10.1070.11:FF:000052">
    <property type="entry name" value="Serine/threonine-protein kinase Tel1"/>
    <property type="match status" value="1"/>
</dbReference>
<evidence type="ECO:0000256" key="16">
    <source>
        <dbReference type="ARBA" id="ARBA00023242"/>
    </source>
</evidence>
<evidence type="ECO:0000256" key="9">
    <source>
        <dbReference type="ARBA" id="ARBA00022679"/>
    </source>
</evidence>
<dbReference type="GO" id="GO:0005634">
    <property type="term" value="C:nucleus"/>
    <property type="evidence" value="ECO:0007669"/>
    <property type="project" value="UniProtKB-SubCell"/>
</dbReference>
<evidence type="ECO:0000256" key="2">
    <source>
        <dbReference type="ARBA" id="ARBA00004574"/>
    </source>
</evidence>
<dbReference type="FunFam" id="3.30.1010.10:FF:000019">
    <property type="entry name" value="Serine/threonine-protein kinase Tel1"/>
    <property type="match status" value="1"/>
</dbReference>
<keyword evidence="10 20" id="KW-0547">Nucleotide-binding</keyword>
<evidence type="ECO:0000256" key="4">
    <source>
        <dbReference type="ARBA" id="ARBA00011370"/>
    </source>
</evidence>
<accession>A0A9X0DPG8</accession>
<keyword evidence="11 20" id="KW-0227">DNA damage</keyword>
<dbReference type="EC" id="2.7.11.1" evidence="5 20"/>
<dbReference type="PROSITE" id="PS51190">
    <property type="entry name" value="FATC"/>
    <property type="match status" value="1"/>
</dbReference>
<sequence length="2955" mass="330925">MSHPYADRRKKPLDQVIDILKTRKADLFKDYLKDLPNIFHGILKADDVNDRPTDAKCHEFFETLFEIVIEEKRKYLLPTKSNRPTDGKSRKPTAVKSTTKLEQSTKAICSIVEAGIYKFKKRTVNALIIHIIDTIPTSTGDYFQPIVNNYLKTLGYLLERPANAAGVKDVRTELIDFSVDGIELYLGDTDEYLLESGNGISHPSLLKSFSGLGSIPKRSNSVSEHDVEVLCQILTPLLSTTNDHSFPTLERVATMMMRLLQYLKSNVSTLHRLAFSVLNIILSSFAEEYTSFSFSIGRELIPLICRLWQGKSLHKDEKINSVRDEMLISLYHIHLHLESNTMSNEDAELESNLNDLLDALRADYSRRENSDQLQLDDVEILDLSSRKMSCDPFRLHCFRLKSHNNRTAGTAAERNWANLLAMAILERLVRVKEHVHQVKPKLGGDSDDSDDSDNHPRKRQRISWSSERLLDPLKSGDQKILLAGLQLIPFLLQNHKLPPSSLKELLAHLGNCALDKRGNIASWALLGIASCTYQVCAADESSTDWKQLWHNGAKSLTFAGTCRAAALALHAIHAKHLVDYRDIEDSVNAIITTADISGPPVLCESSIFLVNHLLQVKVSEAPGASLAACKHVICWLFGRWNPADRLFIAQFGKHLHPFNFVALLRTSLGLPSLPIYSNGRPIGGALFQAWQQHLDREKVLRFLLLLDGGAPAKADFVCRYCPKSTTDNDAVFKLDSAHFSSARRLIIEFLASKCSELLQIWRSFNAERSPQVSTDMYRGSLNACIIGLDLLPHFANADLEQLPHLREDLRGLGDELLEFLRRSDAKDFQATEEFIHTLLQTIQPHLPPCDSTQFKHVAEQNPQLLQFLSLISDDVKRRRIVQESSSVINDDPMDIDHEFSTQRSHSAKEAQKPNVSRRAMALEMSSSSFFIDTIGRLMLVADMNESPESCTVPTSFIDELVSMKDEEILSCRPLMRDVLQSDLILVETDAYHLFERMGHILSSDDFLASEIAMCACLDVMIGLLPFWSMEEQNSFVKHAKQLYDWFILRIERSSDSTVVQLGIVNLLLQLLRTNQNYGNAPSQPSPRTSLLKLLEKGNTSTKFFIGDQISEIFELFTLKEHDKIFVDVLELLPSAPEVLEGIAFRLYVLAKLASRWSTLLRRCIYHIFETPGRISGSVRHATWCLSYVASALAVASPQELFALFAPQILYTWLEVEAMDDIPYQIFGFAGLGDLLVFAQEETCALIMMRGHDAQLDHLAELLNIPASQLLQKCFAKAMAYCIANNISIPPSSEKKRISGEARLKNRLGKELFLECVNLHFTDILATLFNVIDQEQHVEKSFAKDENLVYAAKIMVEIKSLSSSEIILPPSQQPAFKAKYLLHEIKHLCTRTVHEAGDLYTPSLVAFIARKLLRTIHPALGSLHACSVLRKLRVLISLAGNAATRGYPLEMLLRSIRPYIKDPECADDAIGILQYLLIQGSEYLKLSPSFVASITLSILGSLRVFMQERRSSTTQESQHQATMSKAQKFHLWVGKYASRYESPALAGPLSSSFKSLVASAQEVRAIGNAEKGTIESTLLDRLLEDEKNGGTLLTLPARKLALSMLCSEFECPTSFRSDIYGEDAAAEARAAVVWKSCRGNSSNKQYMSWAARVLGRAFAATGHVHHELLQESTLSKMKELKTSSEVNLPSRACILSLLQSILLGDDSSAAGIAETTLRIIVTTSDQQILEIGRQSLPPPVFEASAWNPYPVPPCEVAEPADGMNSLGAHLEATFILSPNWLQDLSIALVRAVPKDPILCALGPVLRDVPEFADQAFPFILHLVLSTDLPAQKISRNQISNAFAAWFSRSQDVEKNNLKTLINSILYLRTQPLPHEKSSADRLHWLDLDYLKVATAAIHCGMFKTALIFVEEHQSIPVKSSRRSSTMKDGGEAPEIPTDLLLAIFENIDDPDLYYGVQQTASLSTILARLEYEKDGPKSLAFRGAQYDSHIKQQDPRAAQDAQSLVKALDMLSLSGLSLSLLQAQQSSGIAGTSLDSMFRTARKLEQWDIPVPASDNHSVTIYKAFQAAHIATNRGTLMKAIDEGLEGTMERLVRDDLSASALHESLRTLAALSEMDEVLSSQGSGEFEEALSRFRNRSEWMKTGRFDDISQMISCRGTTLSTLSQQPRLRDILNLSSKDTRLVEVHVALMASSLNRAHGALQESLSLTTSLIDLIKPCQSLGMEIEAAVHMETADALWEQGEMTSSIGILQALDNASFLKAQTISVGRPDLLSKIGHQVSEARLEKPDRIIEKYLKPALKDLKTSDGHEAAKVFHQFAVFCDQQLQDPDSLKDLERMKNLSEMRSSDVADYEELLRKATSSAERARHNSYLKKAKTWLGLDEREYRRHCSNRDEFLRQCLENYLLALAASDNHDSNALRFTALWLEHSAENFANEAVAKILPKVPSRKFATLMNQLSSRLLDNDSKFQQLLFNLVLRICTDHPYHGMYQIYAGSHSRPNTKDEIAISRNKATLKVSEQLQRAENSREIWAALGSVIQPYTQLAGEKDDLKYKTGKKISIKDSPAGLKLNNIVRKYSIPPPTIQIDLRADKNYSNVPKMVRFESQMSIASGVSAPKIITAVADNGARFKQLVKGGNDDLRQDAIMEQVFAQVSELLKTNRATRQRNLSIRTYKVLPLTSIAGVIEFVPSTIPLHEYLMPAHERFYPKDLKGTVCRKEIGEVQGQPTEARIKKFRWVTDRFHPVMHYFFTEHFNDPDEWFTKRLAYTRSTAAISILGHILGLGDRHGHNILLDFESGEVVHIDLGVAFEMGRVLPVPELVPFRLTRDIVDGMGITKTEGVFRRCCEFTLSALRKEVYSIMTILDVLRYDPLYSWSISPVRLAKLQVAQSVAPEFGIGHERGVEKQAVNQPSEADKALTVVNKKLSKTLSVEATVNDLINQASDERNLAVLYSGWAAYA</sequence>
<dbReference type="Gene3D" id="3.30.1010.10">
    <property type="entry name" value="Phosphatidylinositol 3-kinase Catalytic Subunit, Chain A, domain 4"/>
    <property type="match status" value="1"/>
</dbReference>
<dbReference type="InterPro" id="IPR014009">
    <property type="entry name" value="PIK_FAT"/>
</dbReference>
<dbReference type="SMART" id="SM00146">
    <property type="entry name" value="PI3Kc"/>
    <property type="match status" value="1"/>
</dbReference>
<feature type="domain" description="FATC" evidence="24">
    <location>
        <begin position="2923"/>
        <end position="2955"/>
    </location>
</feature>
<feature type="domain" description="PI3K/PI4K catalytic" evidence="22">
    <location>
        <begin position="2600"/>
        <end position="2912"/>
    </location>
</feature>
<comment type="similarity">
    <text evidence="3 20">Belongs to the PI3/PI4-kinase family. ATM subfamily.</text>
</comment>
<evidence type="ECO:0000313" key="26">
    <source>
        <dbReference type="Proteomes" id="UP001152300"/>
    </source>
</evidence>
<name>A0A9X0DPG8_9HELO</name>
<dbReference type="InterPro" id="IPR021668">
    <property type="entry name" value="TAN"/>
</dbReference>
<keyword evidence="7 20" id="KW-0158">Chromosome</keyword>
<dbReference type="PANTHER" id="PTHR37079">
    <property type="entry name" value="SERINE/THREONINE-PROTEIN KINASE ATM"/>
    <property type="match status" value="1"/>
</dbReference>
<dbReference type="CDD" id="cd05171">
    <property type="entry name" value="PIKKc_ATM"/>
    <property type="match status" value="1"/>
</dbReference>
<evidence type="ECO:0000256" key="13">
    <source>
        <dbReference type="ARBA" id="ARBA00022840"/>
    </source>
</evidence>
<dbReference type="PROSITE" id="PS50290">
    <property type="entry name" value="PI3_4_KINASE_3"/>
    <property type="match status" value="1"/>
</dbReference>
<dbReference type="PANTHER" id="PTHR37079:SF4">
    <property type="entry name" value="SERINE_THREONINE-PROTEIN KINASE ATM"/>
    <property type="match status" value="1"/>
</dbReference>
<evidence type="ECO:0000256" key="3">
    <source>
        <dbReference type="ARBA" id="ARBA00010769"/>
    </source>
</evidence>
<comment type="catalytic activity">
    <reaction evidence="18 20">
        <text>L-threonyl-[protein] + ATP = O-phospho-L-threonyl-[protein] + ADP + H(+)</text>
        <dbReference type="Rhea" id="RHEA:46608"/>
        <dbReference type="Rhea" id="RHEA-COMP:11060"/>
        <dbReference type="Rhea" id="RHEA-COMP:11605"/>
        <dbReference type="ChEBI" id="CHEBI:15378"/>
        <dbReference type="ChEBI" id="CHEBI:30013"/>
        <dbReference type="ChEBI" id="CHEBI:30616"/>
        <dbReference type="ChEBI" id="CHEBI:61977"/>
        <dbReference type="ChEBI" id="CHEBI:456216"/>
        <dbReference type="EC" id="2.7.11.1"/>
    </reaction>
</comment>
<comment type="caution">
    <text evidence="25">The sequence shown here is derived from an EMBL/GenBank/DDBJ whole genome shotgun (WGS) entry which is preliminary data.</text>
</comment>
<dbReference type="SMART" id="SM01342">
    <property type="entry name" value="TAN"/>
    <property type="match status" value="1"/>
</dbReference>
<keyword evidence="8 20" id="KW-0723">Serine/threonine-protein kinase</keyword>
<dbReference type="GO" id="GO:0000781">
    <property type="term" value="C:chromosome, telomeric region"/>
    <property type="evidence" value="ECO:0007669"/>
    <property type="project" value="UniProtKB-SubCell"/>
</dbReference>
<keyword evidence="15 20" id="KW-0779">Telomere</keyword>
<dbReference type="PROSITE" id="PS51189">
    <property type="entry name" value="FAT"/>
    <property type="match status" value="1"/>
</dbReference>
<keyword evidence="14 20" id="KW-0156">Chromatin regulator</keyword>
<dbReference type="Pfam" id="PF11640">
    <property type="entry name" value="TAN"/>
    <property type="match status" value="1"/>
</dbReference>
<comment type="catalytic activity">
    <reaction evidence="19">
        <text>L-seryl-[protein] + ATP = O-phospho-L-seryl-[protein] + ADP + H(+)</text>
        <dbReference type="Rhea" id="RHEA:17989"/>
        <dbReference type="Rhea" id="RHEA-COMP:9863"/>
        <dbReference type="Rhea" id="RHEA-COMP:11604"/>
        <dbReference type="ChEBI" id="CHEBI:15378"/>
        <dbReference type="ChEBI" id="CHEBI:29999"/>
        <dbReference type="ChEBI" id="CHEBI:30616"/>
        <dbReference type="ChEBI" id="CHEBI:83421"/>
        <dbReference type="ChEBI" id="CHEBI:456216"/>
        <dbReference type="EC" id="2.7.11.1"/>
    </reaction>
</comment>
<evidence type="ECO:0000256" key="6">
    <source>
        <dbReference type="ARBA" id="ARBA00014619"/>
    </source>
</evidence>
<dbReference type="Pfam" id="PF02260">
    <property type="entry name" value="FATC"/>
    <property type="match status" value="1"/>
</dbReference>
<gene>
    <name evidence="25" type="ORF">OCU04_002796</name>
</gene>
<feature type="domain" description="FAT" evidence="23">
    <location>
        <begin position="1890"/>
        <end position="2495"/>
    </location>
</feature>
<dbReference type="InterPro" id="IPR044107">
    <property type="entry name" value="PIKKc_ATM"/>
</dbReference>
<evidence type="ECO:0000256" key="11">
    <source>
        <dbReference type="ARBA" id="ARBA00022763"/>
    </source>
</evidence>
<keyword evidence="9 20" id="KW-0808">Transferase</keyword>
<feature type="region of interest" description="Disordered" evidence="21">
    <location>
        <begin position="439"/>
        <end position="461"/>
    </location>
</feature>
<organism evidence="25 26">
    <name type="scientific">Sclerotinia nivalis</name>
    <dbReference type="NCBI Taxonomy" id="352851"/>
    <lineage>
        <taxon>Eukaryota</taxon>
        <taxon>Fungi</taxon>
        <taxon>Dikarya</taxon>
        <taxon>Ascomycota</taxon>
        <taxon>Pezizomycotina</taxon>
        <taxon>Leotiomycetes</taxon>
        <taxon>Helotiales</taxon>
        <taxon>Sclerotiniaceae</taxon>
        <taxon>Sclerotinia</taxon>
    </lineage>
</organism>
<evidence type="ECO:0000259" key="23">
    <source>
        <dbReference type="PROSITE" id="PS51189"/>
    </source>
</evidence>
<comment type="subunit">
    <text evidence="4">Associates with DNA double-strand breaks.</text>
</comment>
<keyword evidence="12 20" id="KW-0418">Kinase</keyword>
<dbReference type="InterPro" id="IPR018936">
    <property type="entry name" value="PI3/4_kinase_CS"/>
</dbReference>
<evidence type="ECO:0000313" key="25">
    <source>
        <dbReference type="EMBL" id="KAJ8069122.1"/>
    </source>
</evidence>
<keyword evidence="13 20" id="KW-0067">ATP-binding</keyword>
<keyword evidence="16 20" id="KW-0539">Nucleus</keyword>
<evidence type="ECO:0000256" key="12">
    <source>
        <dbReference type="ARBA" id="ARBA00022777"/>
    </source>
</evidence>
<proteinExistence type="inferred from homology"/>
<dbReference type="EMBL" id="JAPEIS010000002">
    <property type="protein sequence ID" value="KAJ8069122.1"/>
    <property type="molecule type" value="Genomic_DNA"/>
</dbReference>
<dbReference type="Pfam" id="PF00454">
    <property type="entry name" value="PI3_PI4_kinase"/>
    <property type="match status" value="1"/>
</dbReference>
<evidence type="ECO:0000256" key="8">
    <source>
        <dbReference type="ARBA" id="ARBA00022527"/>
    </source>
</evidence>
<dbReference type="SUPFAM" id="SSF48371">
    <property type="entry name" value="ARM repeat"/>
    <property type="match status" value="1"/>
</dbReference>
<dbReference type="PROSITE" id="PS00915">
    <property type="entry name" value="PI3_4_KINASE_1"/>
    <property type="match status" value="1"/>
</dbReference>
<evidence type="ECO:0000256" key="21">
    <source>
        <dbReference type="SAM" id="MobiDB-lite"/>
    </source>
</evidence>
<dbReference type="GO" id="GO:0005524">
    <property type="term" value="F:ATP binding"/>
    <property type="evidence" value="ECO:0007669"/>
    <property type="project" value="UniProtKB-KW"/>
</dbReference>
<keyword evidence="26" id="KW-1185">Reference proteome</keyword>
<evidence type="ECO:0000259" key="24">
    <source>
        <dbReference type="PROSITE" id="PS51190"/>
    </source>
</evidence>
<dbReference type="OrthoDB" id="381190at2759"/>
<evidence type="ECO:0000256" key="5">
    <source>
        <dbReference type="ARBA" id="ARBA00012513"/>
    </source>
</evidence>
<dbReference type="GO" id="GO:0004674">
    <property type="term" value="F:protein serine/threonine kinase activity"/>
    <property type="evidence" value="ECO:0007669"/>
    <property type="project" value="UniProtKB-KW"/>
</dbReference>
<dbReference type="InterPro" id="IPR038980">
    <property type="entry name" value="ATM_plant"/>
</dbReference>
<reference evidence="25" key="1">
    <citation type="submission" date="2022-11" db="EMBL/GenBank/DDBJ databases">
        <title>Genome Resource of Sclerotinia nivalis Strain SnTB1, a Plant Pathogen Isolated from American Ginseng.</title>
        <authorList>
            <person name="Fan S."/>
        </authorList>
    </citation>
    <scope>NUCLEOTIDE SEQUENCE</scope>
    <source>
        <strain evidence="25">SnTB1</strain>
    </source>
</reference>
<evidence type="ECO:0000256" key="7">
    <source>
        <dbReference type="ARBA" id="ARBA00022454"/>
    </source>
</evidence>
<dbReference type="Proteomes" id="UP001152300">
    <property type="component" value="Unassembled WGS sequence"/>
</dbReference>